<organism evidence="1 2">
    <name type="scientific">Arthrobacter cupressi</name>
    <dbReference type="NCBI Taxonomy" id="1045773"/>
    <lineage>
        <taxon>Bacteria</taxon>
        <taxon>Bacillati</taxon>
        <taxon>Actinomycetota</taxon>
        <taxon>Actinomycetes</taxon>
        <taxon>Micrococcales</taxon>
        <taxon>Micrococcaceae</taxon>
        <taxon>Arthrobacter</taxon>
    </lineage>
</organism>
<protein>
    <submittedName>
        <fullName evidence="1">Uncharacterized integral membrane protein</fullName>
    </submittedName>
</protein>
<sequence>MAVVTALILLVLLIIFILQNQEPARIMFLGLEGSLSVGMALFIASVTGGILVAIAGAARIIQLRSNARKVRMLHKRG</sequence>
<evidence type="ECO:0000313" key="2">
    <source>
        <dbReference type="Proteomes" id="UP000182130"/>
    </source>
</evidence>
<gene>
    <name evidence="1" type="ORF">SAMN05216555_11393</name>
</gene>
<dbReference type="Proteomes" id="UP000182130">
    <property type="component" value="Unassembled WGS sequence"/>
</dbReference>
<reference evidence="2" key="1">
    <citation type="submission" date="2016-10" db="EMBL/GenBank/DDBJ databases">
        <authorList>
            <person name="Varghese N."/>
            <person name="Submissions S."/>
        </authorList>
    </citation>
    <scope>NUCLEOTIDE SEQUENCE [LARGE SCALE GENOMIC DNA]</scope>
    <source>
        <strain evidence="2">CGMCC 1.10783</strain>
    </source>
</reference>
<accession>A0A1G8VBV8</accession>
<keyword evidence="2" id="KW-1185">Reference proteome</keyword>
<proteinExistence type="predicted"/>
<dbReference type="STRING" id="1045773.SAMN05216555_11393"/>
<evidence type="ECO:0000313" key="1">
    <source>
        <dbReference type="EMBL" id="SDJ62630.1"/>
    </source>
</evidence>
<dbReference type="AlphaFoldDB" id="A0A1G8VBV8"/>
<dbReference type="RefSeq" id="WP_245413265.1">
    <property type="nucleotide sequence ID" value="NZ_FNEI01000013.1"/>
</dbReference>
<name>A0A1G8VBV8_9MICC</name>
<dbReference type="EMBL" id="FNEI01000013">
    <property type="protein sequence ID" value="SDJ62630.1"/>
    <property type="molecule type" value="Genomic_DNA"/>
</dbReference>